<gene>
    <name evidence="1" type="ORF">PHYEVI_LOCUS2069</name>
</gene>
<keyword evidence="2" id="KW-1185">Reference proteome</keyword>
<sequence>MHRKSIKFHDCCSGHTLLRAKRPDSGTNRIDLYRTCRSRTKKPSIESQFCAGNNEIKCKPPARRRPPSTQYICCSNPCKSVEAVCPKANAATSNSPIFRSTSTAYDLKETRNEGCGPQKTVPNCCFYCCKPSASQNSTVSCYSCSVSSPCPSTSSPYSIKPCQKVSSTSQQACPYCCMPCKLKSSSSTCSPCSPPPCPKKPCKKCYPPCQKNPCLPACPYCSPPCKSKPCNQCSAPCDMKKCYPPCQKNPPSPECPYCCPTPRRSKPSNPCNTKICYPRIKKCPSSSECPYCSPPRKTKPCNPSSAPCDIKCYPPCRKKAPCPHCSTPCQKKPCTPCSSPSKTKPCSCIFTSQRKVYSPPCKSKTSPPCRMKTWCPTPSKLKIRPSPCRLKSPCESDTSCLPTCTRKLCYPCKTSDPCWRAPCCCDSNTRRLSSKPSRVEFCYMCNTRIGQQDKCCQSKSTSTSTSSHRTKTCDRVNVSSRGKCCRFKCAGETKKKKMNYYQCVDMEVTPRKGCCRGDKMQKCKSSKGRAETKCCKTKCNGSCEELCMPRIRIGCNPELIEIGGSRNNPTILLGR</sequence>
<protein>
    <submittedName>
        <fullName evidence="1">Uncharacterized protein</fullName>
    </submittedName>
</protein>
<proteinExistence type="predicted"/>
<evidence type="ECO:0000313" key="1">
    <source>
        <dbReference type="EMBL" id="CAG9855623.1"/>
    </source>
</evidence>
<reference evidence="1" key="1">
    <citation type="submission" date="2022-01" db="EMBL/GenBank/DDBJ databases">
        <authorList>
            <person name="King R."/>
        </authorList>
    </citation>
    <scope>NUCLEOTIDE SEQUENCE</scope>
</reference>
<name>A0A9N9TCE7_PHYSR</name>
<organism evidence="1 2">
    <name type="scientific">Phyllotreta striolata</name>
    <name type="common">Striped flea beetle</name>
    <name type="synonym">Crioceris striolata</name>
    <dbReference type="NCBI Taxonomy" id="444603"/>
    <lineage>
        <taxon>Eukaryota</taxon>
        <taxon>Metazoa</taxon>
        <taxon>Ecdysozoa</taxon>
        <taxon>Arthropoda</taxon>
        <taxon>Hexapoda</taxon>
        <taxon>Insecta</taxon>
        <taxon>Pterygota</taxon>
        <taxon>Neoptera</taxon>
        <taxon>Endopterygota</taxon>
        <taxon>Coleoptera</taxon>
        <taxon>Polyphaga</taxon>
        <taxon>Cucujiformia</taxon>
        <taxon>Chrysomeloidea</taxon>
        <taxon>Chrysomelidae</taxon>
        <taxon>Galerucinae</taxon>
        <taxon>Alticini</taxon>
        <taxon>Phyllotreta</taxon>
    </lineage>
</organism>
<dbReference type="AlphaFoldDB" id="A0A9N9TCE7"/>
<evidence type="ECO:0000313" key="2">
    <source>
        <dbReference type="Proteomes" id="UP001153712"/>
    </source>
</evidence>
<accession>A0A9N9TCE7</accession>
<dbReference type="Proteomes" id="UP001153712">
    <property type="component" value="Chromosome 11"/>
</dbReference>
<dbReference type="EMBL" id="OU900104">
    <property type="protein sequence ID" value="CAG9855623.1"/>
    <property type="molecule type" value="Genomic_DNA"/>
</dbReference>